<sequence length="153" mass="17246">MYTLPSSPLLINNHIQKYHSLFLSFNSNEVLVTRAGKTVTQAWQYKGVIRPQVQINEQKTEQGQSSTLANSQNRVEEICNQVMETGSNKQTPEGGDPQQYSLRPNAIWPSPEFNLTNFPVLTTIPTKNRFKSLMHSKLDSLPIDWGGAPQTCQ</sequence>
<evidence type="ECO:0000256" key="1">
    <source>
        <dbReference type="SAM" id="MobiDB-lite"/>
    </source>
</evidence>
<accession>A0ABQ7W1W3</accession>
<gene>
    <name evidence="2" type="ORF">KY290_011697</name>
</gene>
<proteinExistence type="predicted"/>
<evidence type="ECO:0000313" key="2">
    <source>
        <dbReference type="EMBL" id="KAH0774560.1"/>
    </source>
</evidence>
<feature type="compositionally biased region" description="Polar residues" evidence="1">
    <location>
        <begin position="82"/>
        <end position="91"/>
    </location>
</feature>
<evidence type="ECO:0000313" key="3">
    <source>
        <dbReference type="Proteomes" id="UP000826656"/>
    </source>
</evidence>
<keyword evidence="3" id="KW-1185">Reference proteome</keyword>
<protein>
    <submittedName>
        <fullName evidence="2">Uncharacterized protein</fullName>
    </submittedName>
</protein>
<comment type="caution">
    <text evidence="2">The sequence shown here is derived from an EMBL/GenBank/DDBJ whole genome shotgun (WGS) entry which is preliminary data.</text>
</comment>
<reference evidence="2 3" key="1">
    <citation type="journal article" date="2021" name="bioRxiv">
        <title>Chromosome-scale and haplotype-resolved genome assembly of a tetraploid potato cultivar.</title>
        <authorList>
            <person name="Sun H."/>
            <person name="Jiao W.-B."/>
            <person name="Krause K."/>
            <person name="Campoy J.A."/>
            <person name="Goel M."/>
            <person name="Folz-Donahue K."/>
            <person name="Kukat C."/>
            <person name="Huettel B."/>
            <person name="Schneeberger K."/>
        </authorList>
    </citation>
    <scope>NUCLEOTIDE SEQUENCE [LARGE SCALE GENOMIC DNA]</scope>
    <source>
        <strain evidence="2">SolTubOtavaFocal</strain>
        <tissue evidence="2">Leaves</tissue>
    </source>
</reference>
<feature type="region of interest" description="Disordered" evidence="1">
    <location>
        <begin position="82"/>
        <end position="105"/>
    </location>
</feature>
<dbReference type="Proteomes" id="UP000826656">
    <property type="component" value="Unassembled WGS sequence"/>
</dbReference>
<organism evidence="2 3">
    <name type="scientific">Solanum tuberosum</name>
    <name type="common">Potato</name>
    <dbReference type="NCBI Taxonomy" id="4113"/>
    <lineage>
        <taxon>Eukaryota</taxon>
        <taxon>Viridiplantae</taxon>
        <taxon>Streptophyta</taxon>
        <taxon>Embryophyta</taxon>
        <taxon>Tracheophyta</taxon>
        <taxon>Spermatophyta</taxon>
        <taxon>Magnoliopsida</taxon>
        <taxon>eudicotyledons</taxon>
        <taxon>Gunneridae</taxon>
        <taxon>Pentapetalae</taxon>
        <taxon>asterids</taxon>
        <taxon>lamiids</taxon>
        <taxon>Solanales</taxon>
        <taxon>Solanaceae</taxon>
        <taxon>Solanoideae</taxon>
        <taxon>Solaneae</taxon>
        <taxon>Solanum</taxon>
    </lineage>
</organism>
<name>A0ABQ7W1W3_SOLTU</name>
<dbReference type="EMBL" id="JAIVGD010000005">
    <property type="protein sequence ID" value="KAH0774560.1"/>
    <property type="molecule type" value="Genomic_DNA"/>
</dbReference>